<dbReference type="Proteomes" id="UP001364890">
    <property type="component" value="Unassembled WGS sequence"/>
</dbReference>
<sequence>MRLESEVAIITGAAKGMGASHAKRFIAEGAKVVITDVLTTEGEALAAELGPNALFLPLDVTNFAQLEEVVNKTESHFGPVTILVNNAGVDFPEVSIEDLQVAQYEKIIAINQHGTLYGMKAVVPNMKKAGHGAIVNISSLAGIIAANQKIAYTASKFAVRGMTKAAALELGVANIRVNSVHPGFIETDMTRHLISPELEQMFPLKRAGRVDEVTNLVLFLASGESGYCTGTEFIIDGGLNAQ</sequence>
<dbReference type="PROSITE" id="PS00061">
    <property type="entry name" value="ADH_SHORT"/>
    <property type="match status" value="1"/>
</dbReference>
<dbReference type="PRINTS" id="PR00080">
    <property type="entry name" value="SDRFAMILY"/>
</dbReference>
<dbReference type="PRINTS" id="PR00081">
    <property type="entry name" value="GDHRDH"/>
</dbReference>
<reference evidence="3 4" key="1">
    <citation type="submission" date="2024-01" db="EMBL/GenBank/DDBJ databases">
        <title>Seven novel Bacillus-like species.</title>
        <authorList>
            <person name="Liu G."/>
        </authorList>
    </citation>
    <scope>NUCLEOTIDE SEQUENCE [LARGE SCALE GENOMIC DNA]</scope>
    <source>
        <strain evidence="3 4">FJAT-51614</strain>
    </source>
</reference>
<dbReference type="Pfam" id="PF13561">
    <property type="entry name" value="adh_short_C2"/>
    <property type="match status" value="1"/>
</dbReference>
<dbReference type="Gene3D" id="3.40.50.720">
    <property type="entry name" value="NAD(P)-binding Rossmann-like Domain"/>
    <property type="match status" value="1"/>
</dbReference>
<dbReference type="NCBIfam" id="NF005559">
    <property type="entry name" value="PRK07231.1"/>
    <property type="match status" value="1"/>
</dbReference>
<evidence type="ECO:0000313" key="4">
    <source>
        <dbReference type="Proteomes" id="UP001364890"/>
    </source>
</evidence>
<proteinExistence type="inferred from homology"/>
<keyword evidence="2 3" id="KW-0560">Oxidoreductase</keyword>
<accession>A0ABU8FA94</accession>
<dbReference type="EMBL" id="JBAWSY010000033">
    <property type="protein sequence ID" value="MEI4771928.1"/>
    <property type="molecule type" value="Genomic_DNA"/>
</dbReference>
<dbReference type="InterPro" id="IPR002347">
    <property type="entry name" value="SDR_fam"/>
</dbReference>
<dbReference type="SUPFAM" id="SSF51735">
    <property type="entry name" value="NAD(P)-binding Rossmann-fold domains"/>
    <property type="match status" value="1"/>
</dbReference>
<dbReference type="InterPro" id="IPR020904">
    <property type="entry name" value="Sc_DH/Rdtase_CS"/>
</dbReference>
<dbReference type="GO" id="GO:0047936">
    <property type="term" value="F:glucose 1-dehydrogenase [NAD(P)+] activity"/>
    <property type="evidence" value="ECO:0007669"/>
    <property type="project" value="UniProtKB-EC"/>
</dbReference>
<name>A0ABU8FA94_9BACI</name>
<comment type="similarity">
    <text evidence="1">Belongs to the short-chain dehydrogenases/reductases (SDR) family.</text>
</comment>
<evidence type="ECO:0000256" key="2">
    <source>
        <dbReference type="ARBA" id="ARBA00023002"/>
    </source>
</evidence>
<gene>
    <name evidence="3" type="ORF">WAX74_20210</name>
</gene>
<dbReference type="EC" id="1.1.1.47" evidence="3"/>
<evidence type="ECO:0000256" key="1">
    <source>
        <dbReference type="ARBA" id="ARBA00006484"/>
    </source>
</evidence>
<evidence type="ECO:0000313" key="3">
    <source>
        <dbReference type="EMBL" id="MEI4771928.1"/>
    </source>
</evidence>
<keyword evidence="4" id="KW-1185">Reference proteome</keyword>
<dbReference type="PANTHER" id="PTHR42760:SF133">
    <property type="entry name" value="3-OXOACYL-[ACYL-CARRIER-PROTEIN] REDUCTASE"/>
    <property type="match status" value="1"/>
</dbReference>
<dbReference type="RefSeq" id="WP_336499478.1">
    <property type="nucleotide sequence ID" value="NZ_JBAWSY010000033.1"/>
</dbReference>
<protein>
    <submittedName>
        <fullName evidence="3">Glucose 1-dehydrogenase</fullName>
        <ecNumber evidence="3">1.1.1.47</ecNumber>
    </submittedName>
</protein>
<comment type="caution">
    <text evidence="3">The sequence shown here is derived from an EMBL/GenBank/DDBJ whole genome shotgun (WGS) entry which is preliminary data.</text>
</comment>
<dbReference type="InterPro" id="IPR036291">
    <property type="entry name" value="NAD(P)-bd_dom_sf"/>
</dbReference>
<dbReference type="PANTHER" id="PTHR42760">
    <property type="entry name" value="SHORT-CHAIN DEHYDROGENASES/REDUCTASES FAMILY MEMBER"/>
    <property type="match status" value="1"/>
</dbReference>
<organism evidence="3 4">
    <name type="scientific">Psychrobacillus mangrovi</name>
    <dbReference type="NCBI Taxonomy" id="3117745"/>
    <lineage>
        <taxon>Bacteria</taxon>
        <taxon>Bacillati</taxon>
        <taxon>Bacillota</taxon>
        <taxon>Bacilli</taxon>
        <taxon>Bacillales</taxon>
        <taxon>Bacillaceae</taxon>
        <taxon>Psychrobacillus</taxon>
    </lineage>
</organism>